<keyword evidence="1" id="KW-0812">Transmembrane</keyword>
<reference evidence="4" key="1">
    <citation type="submission" date="2016-10" db="EMBL/GenBank/DDBJ databases">
        <authorList>
            <person name="Varghese N."/>
            <person name="Submissions S."/>
        </authorList>
    </citation>
    <scope>NUCLEOTIDE SEQUENCE [LARGE SCALE GENOMIC DNA]</scope>
    <source>
        <strain evidence="4">DSM 18733</strain>
    </source>
</reference>
<dbReference type="OrthoDB" id="9768499at2"/>
<keyword evidence="1" id="KW-0472">Membrane</keyword>
<dbReference type="GO" id="GO:0035556">
    <property type="term" value="P:intracellular signal transduction"/>
    <property type="evidence" value="ECO:0007669"/>
    <property type="project" value="InterPro"/>
</dbReference>
<accession>A0A1H7MKP8</accession>
<dbReference type="Gene3D" id="3.30.70.1230">
    <property type="entry name" value="Nucleotide cyclase"/>
    <property type="match status" value="1"/>
</dbReference>
<evidence type="ECO:0000259" key="2">
    <source>
        <dbReference type="PROSITE" id="PS50125"/>
    </source>
</evidence>
<dbReference type="GO" id="GO:0009190">
    <property type="term" value="P:cyclic nucleotide biosynthetic process"/>
    <property type="evidence" value="ECO:0007669"/>
    <property type="project" value="InterPro"/>
</dbReference>
<dbReference type="SUPFAM" id="SSF55073">
    <property type="entry name" value="Nucleotide cyclase"/>
    <property type="match status" value="1"/>
</dbReference>
<feature type="transmembrane region" description="Helical" evidence="1">
    <location>
        <begin position="85"/>
        <end position="110"/>
    </location>
</feature>
<evidence type="ECO:0000256" key="1">
    <source>
        <dbReference type="SAM" id="Phobius"/>
    </source>
</evidence>
<dbReference type="CDD" id="cd07302">
    <property type="entry name" value="CHD"/>
    <property type="match status" value="1"/>
</dbReference>
<dbReference type="PROSITE" id="PS50125">
    <property type="entry name" value="GUANYLATE_CYCLASE_2"/>
    <property type="match status" value="1"/>
</dbReference>
<evidence type="ECO:0000313" key="3">
    <source>
        <dbReference type="EMBL" id="SEL11866.1"/>
    </source>
</evidence>
<evidence type="ECO:0000313" key="4">
    <source>
        <dbReference type="Proteomes" id="UP000199421"/>
    </source>
</evidence>
<protein>
    <submittedName>
        <fullName evidence="3">Adenylate cyclase</fullName>
    </submittedName>
</protein>
<dbReference type="PANTHER" id="PTHR43081:SF1">
    <property type="entry name" value="ADENYLATE CYCLASE, TERMINAL-DIFFERENTIATION SPECIFIC"/>
    <property type="match status" value="1"/>
</dbReference>
<keyword evidence="1" id="KW-1133">Transmembrane helix</keyword>
<dbReference type="EMBL" id="FOAF01000001">
    <property type="protein sequence ID" value="SEL11866.1"/>
    <property type="molecule type" value="Genomic_DNA"/>
</dbReference>
<keyword evidence="4" id="KW-1185">Reference proteome</keyword>
<name>A0A1H7MKP8_OLID1</name>
<dbReference type="STRING" id="407022.SAMN05661044_02049"/>
<dbReference type="InterPro" id="IPR001054">
    <property type="entry name" value="A/G_cyclase"/>
</dbReference>
<feature type="transmembrane region" description="Helical" evidence="1">
    <location>
        <begin position="52"/>
        <end position="73"/>
    </location>
</feature>
<gene>
    <name evidence="3" type="ORF">SAMN05661044_02049</name>
</gene>
<dbReference type="Pfam" id="PF00211">
    <property type="entry name" value="Guanylate_cyc"/>
    <property type="match status" value="1"/>
</dbReference>
<dbReference type="PANTHER" id="PTHR43081">
    <property type="entry name" value="ADENYLATE CYCLASE, TERMINAL-DIFFERENTIATION SPECIFIC-RELATED"/>
    <property type="match status" value="1"/>
</dbReference>
<organism evidence="3 4">
    <name type="scientific">Olivibacter domesticus</name>
    <name type="common">Pseudosphingobacterium domesticum</name>
    <dbReference type="NCBI Taxonomy" id="407022"/>
    <lineage>
        <taxon>Bacteria</taxon>
        <taxon>Pseudomonadati</taxon>
        <taxon>Bacteroidota</taxon>
        <taxon>Sphingobacteriia</taxon>
        <taxon>Sphingobacteriales</taxon>
        <taxon>Sphingobacteriaceae</taxon>
        <taxon>Olivibacter</taxon>
    </lineage>
</organism>
<feature type="transmembrane region" description="Helical" evidence="1">
    <location>
        <begin position="12"/>
        <end position="32"/>
    </location>
</feature>
<dbReference type="InterPro" id="IPR050697">
    <property type="entry name" value="Adenylyl/Guanylyl_Cyclase_3/4"/>
</dbReference>
<dbReference type="RefSeq" id="WP_093323063.1">
    <property type="nucleotide sequence ID" value="NZ_FOAF01000001.1"/>
</dbReference>
<dbReference type="AlphaFoldDB" id="A0A1H7MKP8"/>
<proteinExistence type="predicted"/>
<dbReference type="Proteomes" id="UP000199421">
    <property type="component" value="Unassembled WGS sequence"/>
</dbReference>
<sequence>MKRGTFLKLKQLVIIIIAWLILGFFVAVYDHLVLHTNASLGPAANYSFLLSVLRNMGAGLIGALLGGSMLVFYIDEKYRDKPYGYTIFIVSISFILIVGFITLVMGITIVPLQTGKPLSDPTTRKAIFDFITDSYPLKNGLVWAFIVALTQLLLQVSSKFGHRTFLNIISGKYNIPKEEKRIFMFLDLNASTTIAERLGNETYHALLKDFFADITNPILENKGNIYQYVGDEVVVAWSYKDGMENAHCLKCFFDIKMTIEKKRQKYQERYGLVPTFKAGIHSGDVIAGEIGIVKRDITYSGDVLNTTSRILGKCNEFNEEFIISADLLSMLNVAKDYSSKILGSIQLKGKHQEVAIHALLPKN</sequence>
<dbReference type="GO" id="GO:0004016">
    <property type="term" value="F:adenylate cyclase activity"/>
    <property type="evidence" value="ECO:0007669"/>
    <property type="project" value="UniProtKB-ARBA"/>
</dbReference>
<dbReference type="InterPro" id="IPR029787">
    <property type="entry name" value="Nucleotide_cyclase"/>
</dbReference>
<feature type="domain" description="Guanylate cyclase" evidence="2">
    <location>
        <begin position="182"/>
        <end position="311"/>
    </location>
</feature>